<dbReference type="EMBL" id="FXUO01000001">
    <property type="protein sequence ID" value="SMP88090.1"/>
    <property type="molecule type" value="Genomic_DNA"/>
</dbReference>
<comment type="caution">
    <text evidence="1">The sequence shown here is derived from an EMBL/GenBank/DDBJ whole genome shotgun (WGS) entry which is preliminary data.</text>
</comment>
<gene>
    <name evidence="1" type="ORF">SAMN05421679_101409</name>
</gene>
<name>A0ABY1QZK2_9FLAO</name>
<evidence type="ECO:0000313" key="2">
    <source>
        <dbReference type="Proteomes" id="UP001158050"/>
    </source>
</evidence>
<evidence type="ECO:0008006" key="3">
    <source>
        <dbReference type="Google" id="ProtNLM"/>
    </source>
</evidence>
<protein>
    <recommendedName>
        <fullName evidence="3">Apea-like HEPN domain-containing protein</fullName>
    </recommendedName>
</protein>
<sequence length="267" mass="31366">MLGLKDLRSINDEISKEFDIVINDLPDLLKNSSKYTSEICFMFINTTDAIKESIFNMISSNNYYAINILYRTLLEHFFRFMYYFLNQITTSDTDIYAHKFRTVLDFNDKMLILKSKNHLSKLNSQEIKTLTQIKEGLYNSDSNYTNYELNELEKITKELTIKNIISLIEKNILKVNPILEDFLRQKIVHYSKLSSYVHGGIFAHQEFIAFEFDSNKIKKLTVIYGLALQTTAFIKMNSLLILSEKNPEYLNHYFKISTSIFKMVENP</sequence>
<reference evidence="1 2" key="1">
    <citation type="submission" date="2017-05" db="EMBL/GenBank/DDBJ databases">
        <authorList>
            <person name="Varghese N."/>
            <person name="Submissions S."/>
        </authorList>
    </citation>
    <scope>NUCLEOTIDE SEQUENCE [LARGE SCALE GENOMIC DNA]</scope>
    <source>
        <strain evidence="1 2">DSM 18015</strain>
    </source>
</reference>
<keyword evidence="2" id="KW-1185">Reference proteome</keyword>
<proteinExistence type="predicted"/>
<evidence type="ECO:0000313" key="1">
    <source>
        <dbReference type="EMBL" id="SMP88090.1"/>
    </source>
</evidence>
<organism evidence="1 2">
    <name type="scientific">Epilithonimonas pallida</name>
    <dbReference type="NCBI Taxonomy" id="373671"/>
    <lineage>
        <taxon>Bacteria</taxon>
        <taxon>Pseudomonadati</taxon>
        <taxon>Bacteroidota</taxon>
        <taxon>Flavobacteriia</taxon>
        <taxon>Flavobacteriales</taxon>
        <taxon>Weeksellaceae</taxon>
        <taxon>Chryseobacterium group</taxon>
        <taxon>Epilithonimonas</taxon>
    </lineage>
</organism>
<accession>A0ABY1QZK2</accession>
<dbReference type="Proteomes" id="UP001158050">
    <property type="component" value="Unassembled WGS sequence"/>
</dbReference>
<dbReference type="RefSeq" id="WP_283415310.1">
    <property type="nucleotide sequence ID" value="NZ_FXUO01000001.1"/>
</dbReference>